<reference evidence="4" key="1">
    <citation type="submission" date="2017-04" db="EMBL/GenBank/DDBJ databases">
        <authorList>
            <person name="Varghese N."/>
            <person name="Submissions S."/>
        </authorList>
    </citation>
    <scope>NUCLEOTIDE SEQUENCE [LARGE SCALE GENOMIC DNA]</scope>
    <source>
        <strain evidence="4">DSM 16512</strain>
    </source>
</reference>
<dbReference type="STRING" id="1069081.SAMN05660197_0467"/>
<dbReference type="SMART" id="SM00880">
    <property type="entry name" value="CHAD"/>
    <property type="match status" value="1"/>
</dbReference>
<keyword evidence="1" id="KW-0175">Coiled coil</keyword>
<gene>
    <name evidence="3" type="ORF">SAMN05660197_0467</name>
</gene>
<protein>
    <submittedName>
        <fullName evidence="3">CHAD domain-containing protein</fullName>
    </submittedName>
</protein>
<dbReference type="InterPro" id="IPR038186">
    <property type="entry name" value="CHAD_dom_sf"/>
</dbReference>
<dbReference type="Proteomes" id="UP000192602">
    <property type="component" value="Unassembled WGS sequence"/>
</dbReference>
<dbReference type="PANTHER" id="PTHR39339">
    <property type="entry name" value="SLR1444 PROTEIN"/>
    <property type="match status" value="1"/>
</dbReference>
<dbReference type="AlphaFoldDB" id="A0A1W1WR72"/>
<dbReference type="PANTHER" id="PTHR39339:SF1">
    <property type="entry name" value="CHAD DOMAIN-CONTAINING PROTEIN"/>
    <property type="match status" value="1"/>
</dbReference>
<dbReference type="OrthoDB" id="9777271at2"/>
<dbReference type="RefSeq" id="WP_084274970.1">
    <property type="nucleotide sequence ID" value="NZ_AP026671.1"/>
</dbReference>
<feature type="coiled-coil region" evidence="1">
    <location>
        <begin position="290"/>
        <end position="317"/>
    </location>
</feature>
<evidence type="ECO:0000256" key="1">
    <source>
        <dbReference type="SAM" id="Coils"/>
    </source>
</evidence>
<dbReference type="Gene3D" id="1.40.20.10">
    <property type="entry name" value="CHAD domain"/>
    <property type="match status" value="1"/>
</dbReference>
<dbReference type="InterPro" id="IPR007899">
    <property type="entry name" value="CHAD_dom"/>
</dbReference>
<accession>A0A1W1WR72</accession>
<sequence>MESKEIERKYLLPPCNPKKLLKSLHIPYKKSKIVQFYTQDHKRYRQKDNSFYKTIKKGEGVERVEIENIISQKEFAKAFIYAQGAIIHKIRYFATIDGQVYEFDWFEGELKGLAFVEIEFSNLEEAIEFSPPPQISRIILDEVTEDPNFTNAVIALHGIPLKQIELLQLLADAQKAVQGKPQAKIELVFHPYYDVLYLLKASIYALLHVVLHNKEAILAGDKDSERLHQLRVAMRKMRSYLSLFSHIHPIPKDLEKKLSSLMKQTNRARDIDIALLWIEEFKKKLPEKLKSNLDAIQESLKEQKQSIEEQLKEFLQTKEFEEAITQLKKFCHKDEIAHFPAIIAAKKIINKQLKKLKKMSNKLSKKSDPKDFHKVRIEAKKLRYLLELFSSLLEPESFTKALDLTKELQTILGEHQDFEVQIEYLRKLQQTQENEAILFLIQFLEKKAKKRRKTFLKKRKKLKVLRKNFQCALCRFC</sequence>
<feature type="domain" description="CHAD" evidence="2">
    <location>
        <begin position="191"/>
        <end position="464"/>
    </location>
</feature>
<name>A0A1W1WR72_9BACT</name>
<evidence type="ECO:0000313" key="3">
    <source>
        <dbReference type="EMBL" id="SMC08702.1"/>
    </source>
</evidence>
<evidence type="ECO:0000313" key="4">
    <source>
        <dbReference type="Proteomes" id="UP000192602"/>
    </source>
</evidence>
<dbReference type="EMBL" id="FWWZ01000001">
    <property type="protein sequence ID" value="SMC08702.1"/>
    <property type="molecule type" value="Genomic_DNA"/>
</dbReference>
<evidence type="ECO:0000259" key="2">
    <source>
        <dbReference type="PROSITE" id="PS51708"/>
    </source>
</evidence>
<dbReference type="Pfam" id="PF05235">
    <property type="entry name" value="CHAD"/>
    <property type="match status" value="1"/>
</dbReference>
<dbReference type="SUPFAM" id="SSF55154">
    <property type="entry name" value="CYTH-like phosphatases"/>
    <property type="match status" value="1"/>
</dbReference>
<dbReference type="InterPro" id="IPR033469">
    <property type="entry name" value="CYTH-like_dom_sf"/>
</dbReference>
<dbReference type="Gene3D" id="2.40.320.10">
    <property type="entry name" value="Hypothetical Protein Pfu-838710-001"/>
    <property type="match status" value="1"/>
</dbReference>
<keyword evidence="4" id="KW-1185">Reference proteome</keyword>
<proteinExistence type="predicted"/>
<dbReference type="PROSITE" id="PS51708">
    <property type="entry name" value="CHAD"/>
    <property type="match status" value="1"/>
</dbReference>
<organism evidence="3 4">
    <name type="scientific">Nitratiruptor tergarcus DSM 16512</name>
    <dbReference type="NCBI Taxonomy" id="1069081"/>
    <lineage>
        <taxon>Bacteria</taxon>
        <taxon>Pseudomonadati</taxon>
        <taxon>Campylobacterota</taxon>
        <taxon>Epsilonproteobacteria</taxon>
        <taxon>Nautiliales</taxon>
        <taxon>Nitratiruptoraceae</taxon>
        <taxon>Nitratiruptor</taxon>
    </lineage>
</organism>